<dbReference type="AlphaFoldDB" id="L0ABP6"/>
<dbReference type="STRING" id="1056495.Calag_0811"/>
<dbReference type="RefSeq" id="WP_015232449.1">
    <property type="nucleotide sequence ID" value="NC_019791.1"/>
</dbReference>
<proteinExistence type="predicted"/>
<sequence>MEEKIPGKQLNRKIMLKLMNAIQENKPPYSLTRLADYMDVPDSTLEPYFRLLRDNKFATVVLDFSRKIFRIKINICYCKRKVVRFVAAQRLLASGKISYIYRNNIKLLFSN</sequence>
<accession>L0ABP6</accession>
<protein>
    <submittedName>
        <fullName evidence="1">Uncharacterized protein</fullName>
    </submittedName>
</protein>
<dbReference type="InParanoid" id="L0ABP6"/>
<dbReference type="EMBL" id="CP003378">
    <property type="protein sequence ID" value="AFZ70552.1"/>
    <property type="molecule type" value="Genomic_DNA"/>
</dbReference>
<keyword evidence="2" id="KW-1185">Reference proteome</keyword>
<dbReference type="Proteomes" id="UP000010469">
    <property type="component" value="Chromosome"/>
</dbReference>
<evidence type="ECO:0000313" key="2">
    <source>
        <dbReference type="Proteomes" id="UP000010469"/>
    </source>
</evidence>
<dbReference type="KEGG" id="clg:Calag_0811"/>
<dbReference type="HOGENOM" id="CLU_2152482_0_0_2"/>
<dbReference type="GeneID" id="14212071"/>
<organism evidence="1 2">
    <name type="scientific">Caldisphaera lagunensis (strain DSM 15908 / JCM 11604 / ANMR 0165 / IC-154)</name>
    <dbReference type="NCBI Taxonomy" id="1056495"/>
    <lineage>
        <taxon>Archaea</taxon>
        <taxon>Thermoproteota</taxon>
        <taxon>Thermoprotei</taxon>
        <taxon>Acidilobales</taxon>
        <taxon>Caldisphaeraceae</taxon>
        <taxon>Caldisphaera</taxon>
    </lineage>
</organism>
<gene>
    <name evidence="1" type="ordered locus">Calag_0811</name>
</gene>
<evidence type="ECO:0000313" key="1">
    <source>
        <dbReference type="EMBL" id="AFZ70552.1"/>
    </source>
</evidence>
<name>L0ABP6_CALLD</name>
<reference evidence="2" key="1">
    <citation type="submission" date="2012-03" db="EMBL/GenBank/DDBJ databases">
        <title>Complete genome of Caldisphaera lagunensis DSM 15908.</title>
        <authorList>
            <person name="Lucas S."/>
            <person name="Copeland A."/>
            <person name="Lapidus A."/>
            <person name="Glavina del Rio T."/>
            <person name="Dalin E."/>
            <person name="Tice H."/>
            <person name="Bruce D."/>
            <person name="Goodwin L."/>
            <person name="Pitluck S."/>
            <person name="Peters L."/>
            <person name="Mikhailova N."/>
            <person name="Teshima H."/>
            <person name="Kyrpides N."/>
            <person name="Mavromatis K."/>
            <person name="Ivanova N."/>
            <person name="Brettin T."/>
            <person name="Detter J.C."/>
            <person name="Han C."/>
            <person name="Larimer F."/>
            <person name="Land M."/>
            <person name="Hauser L."/>
            <person name="Markowitz V."/>
            <person name="Cheng J.-F."/>
            <person name="Hugenholtz P."/>
            <person name="Woyke T."/>
            <person name="Wu D."/>
            <person name="Spring S."/>
            <person name="Schroeder M."/>
            <person name="Brambilla E."/>
            <person name="Klenk H.-P."/>
            <person name="Eisen J.A."/>
        </authorList>
    </citation>
    <scope>NUCLEOTIDE SEQUENCE [LARGE SCALE GENOMIC DNA]</scope>
    <source>
        <strain evidence="2">DSM 15908 / JCM 11604 / IC-154</strain>
    </source>
</reference>